<reference evidence="7" key="1">
    <citation type="submission" date="2019-07" db="EMBL/GenBank/DDBJ databases">
        <authorList>
            <person name="Dittberner H."/>
        </authorList>
    </citation>
    <scope>NUCLEOTIDE SEQUENCE [LARGE SCALE GENOMIC DNA]</scope>
</reference>
<gene>
    <name evidence="7" type="ORF">ANE_LOCUS11044</name>
</gene>
<dbReference type="AlphaFoldDB" id="A0A565BG92"/>
<keyword evidence="3" id="KW-0732">Signal</keyword>
<feature type="domain" description="Malectin-like" evidence="6">
    <location>
        <begin position="129"/>
        <end position="187"/>
    </location>
</feature>
<evidence type="ECO:0000313" key="8">
    <source>
        <dbReference type="Proteomes" id="UP000489600"/>
    </source>
</evidence>
<keyword evidence="4" id="KW-1133">Transmembrane helix</keyword>
<dbReference type="Gene3D" id="2.60.120.430">
    <property type="entry name" value="Galactose-binding lectin"/>
    <property type="match status" value="1"/>
</dbReference>
<comment type="subcellular location">
    <subcellularLocation>
        <location evidence="1">Membrane</location>
        <topology evidence="1">Single-pass membrane protein</topology>
    </subcellularLocation>
</comment>
<dbReference type="PANTHER" id="PTHR45631:SF191">
    <property type="entry name" value="DI-GLUCOSE BINDING PROTEIN WITH LEUCINE-RICH REPEAT DOMAIN-CONTAINING PROTEIN"/>
    <property type="match status" value="1"/>
</dbReference>
<evidence type="ECO:0000256" key="4">
    <source>
        <dbReference type="ARBA" id="ARBA00022989"/>
    </source>
</evidence>
<dbReference type="PANTHER" id="PTHR45631">
    <property type="entry name" value="OS07G0107800 PROTEIN-RELATED"/>
    <property type="match status" value="1"/>
</dbReference>
<evidence type="ECO:0000256" key="5">
    <source>
        <dbReference type="ARBA" id="ARBA00023136"/>
    </source>
</evidence>
<dbReference type="OrthoDB" id="2018673at2759"/>
<keyword evidence="2" id="KW-0812">Transmembrane</keyword>
<organism evidence="7 8">
    <name type="scientific">Arabis nemorensis</name>
    <dbReference type="NCBI Taxonomy" id="586526"/>
    <lineage>
        <taxon>Eukaryota</taxon>
        <taxon>Viridiplantae</taxon>
        <taxon>Streptophyta</taxon>
        <taxon>Embryophyta</taxon>
        <taxon>Tracheophyta</taxon>
        <taxon>Spermatophyta</taxon>
        <taxon>Magnoliopsida</taxon>
        <taxon>eudicotyledons</taxon>
        <taxon>Gunneridae</taxon>
        <taxon>Pentapetalae</taxon>
        <taxon>rosids</taxon>
        <taxon>malvids</taxon>
        <taxon>Brassicales</taxon>
        <taxon>Brassicaceae</taxon>
        <taxon>Arabideae</taxon>
        <taxon>Arabis</taxon>
    </lineage>
</organism>
<keyword evidence="8" id="KW-1185">Reference proteome</keyword>
<dbReference type="InterPro" id="IPR024788">
    <property type="entry name" value="Malectin-like_Carb-bd_dom"/>
</dbReference>
<evidence type="ECO:0000256" key="1">
    <source>
        <dbReference type="ARBA" id="ARBA00004167"/>
    </source>
</evidence>
<proteinExistence type="predicted"/>
<dbReference type="GO" id="GO:0016020">
    <property type="term" value="C:membrane"/>
    <property type="evidence" value="ECO:0007669"/>
    <property type="project" value="UniProtKB-SubCell"/>
</dbReference>
<evidence type="ECO:0000256" key="3">
    <source>
        <dbReference type="ARBA" id="ARBA00022729"/>
    </source>
</evidence>
<dbReference type="Proteomes" id="UP000489600">
    <property type="component" value="Unassembled WGS sequence"/>
</dbReference>
<protein>
    <recommendedName>
        <fullName evidence="6">Malectin-like domain-containing protein</fullName>
    </recommendedName>
</protein>
<evidence type="ECO:0000256" key="2">
    <source>
        <dbReference type="ARBA" id="ARBA00022692"/>
    </source>
</evidence>
<dbReference type="Pfam" id="PF12819">
    <property type="entry name" value="Malectin_like"/>
    <property type="match status" value="1"/>
</dbReference>
<sequence length="404" mass="44448">MLVQKHFDDSRARSCGDDELALIFFAGSSSAVNLTWPDRFYSTVESESGEKIISYFNLSSGKKNCHVVPLPPVIFSSSNLLRDGSYSDLFAFIGDGDLELCCYSMKSEPKVHVDADFRSALVTQSLYTQKGANQAPNYFPMNLYKTAVTASGRDSLVFELEVDSKLDYMLWFHFSEIDSTVNKAGLRVAPILSGFEIYAIVPADITTVPEQALKYSLGIPAKMGWNGDPCAPISWEAWEGVSCSPQGDSFVISQINIGSKELKGLVSEQIALLKNLQKFLSSQGVVWYWQPDSSTLSGVLHFGIRVSRNNIGCDKWSCAALQFHSLNNSNPRKNESTLPYGQFRVILAIFLAGFSIARVNLMVSFVPEIVLDANEDPSTLGCDKVLGMHVDLGALLAHVVPIYT</sequence>
<name>A0A565BG92_9BRAS</name>
<accession>A0A565BG92</accession>
<keyword evidence="5" id="KW-0472">Membrane</keyword>
<evidence type="ECO:0000313" key="7">
    <source>
        <dbReference type="EMBL" id="VVB00600.1"/>
    </source>
</evidence>
<comment type="caution">
    <text evidence="7">The sequence shown here is derived from an EMBL/GenBank/DDBJ whole genome shotgun (WGS) entry which is preliminary data.</text>
</comment>
<evidence type="ECO:0000259" key="6">
    <source>
        <dbReference type="Pfam" id="PF12819"/>
    </source>
</evidence>
<dbReference type="EMBL" id="CABITT030000004">
    <property type="protein sequence ID" value="VVB00600.1"/>
    <property type="molecule type" value="Genomic_DNA"/>
</dbReference>